<comment type="caution">
    <text evidence="2">The sequence shown here is derived from an EMBL/GenBank/DDBJ whole genome shotgun (WGS) entry which is preliminary data.</text>
</comment>
<dbReference type="EMBL" id="JAMOIM010000025">
    <property type="protein sequence ID" value="MCW6511367.1"/>
    <property type="molecule type" value="Genomic_DNA"/>
</dbReference>
<evidence type="ECO:0000313" key="3">
    <source>
        <dbReference type="Proteomes" id="UP001165667"/>
    </source>
</evidence>
<dbReference type="RefSeq" id="WP_282587745.1">
    <property type="nucleotide sequence ID" value="NZ_JAMOIM010000025.1"/>
</dbReference>
<evidence type="ECO:0000313" key="2">
    <source>
        <dbReference type="EMBL" id="MCW6511367.1"/>
    </source>
</evidence>
<evidence type="ECO:0000256" key="1">
    <source>
        <dbReference type="SAM" id="SignalP"/>
    </source>
</evidence>
<reference evidence="2" key="1">
    <citation type="submission" date="2022-05" db="EMBL/GenBank/DDBJ databases">
        <authorList>
            <person name="Pankratov T."/>
        </authorList>
    </citation>
    <scope>NUCLEOTIDE SEQUENCE</scope>
    <source>
        <strain evidence="2">BP6-180914</strain>
    </source>
</reference>
<keyword evidence="1" id="KW-0732">Signal</keyword>
<sequence length="246" mass="25801">MLRSNAAIVAACVAGVLAGPARAADDPGVCTGFGDLKSGPAITLARIRSADRTFFVKGASDRKGCPDATQACRAKGYLVAGDRVIASASRGGFTCVDYISAAGADRAGWLPDSSLAREAPVPVTREDWLGTWVQTESKIAIKPSQFGRLGLQGEATFGALDPDRVKRGAVNMGEFQAEVAPEGANLAFDMGDKTTLPVTQGDETDCKLWMRRLGPFLLVEDNSQCGGLNVSFTGAYRLKAHLTSGD</sequence>
<feature type="chain" id="PRO_5041358224" evidence="1">
    <location>
        <begin position="24"/>
        <end position="246"/>
    </location>
</feature>
<accession>A0AA41Z8M7</accession>
<dbReference type="AlphaFoldDB" id="A0AA41Z8M7"/>
<feature type="signal peptide" evidence="1">
    <location>
        <begin position="1"/>
        <end position="23"/>
    </location>
</feature>
<gene>
    <name evidence="2" type="ORF">M8523_25625</name>
</gene>
<proteinExistence type="predicted"/>
<protein>
    <submittedName>
        <fullName evidence="2">Uncharacterized protein</fullName>
    </submittedName>
</protein>
<name>A0AA41Z8M7_9HYPH</name>
<dbReference type="Proteomes" id="UP001165667">
    <property type="component" value="Unassembled WGS sequence"/>
</dbReference>
<keyword evidence="3" id="KW-1185">Reference proteome</keyword>
<organism evidence="2 3">
    <name type="scientific">Lichenifustis flavocetrariae</name>
    <dbReference type="NCBI Taxonomy" id="2949735"/>
    <lineage>
        <taxon>Bacteria</taxon>
        <taxon>Pseudomonadati</taxon>
        <taxon>Pseudomonadota</taxon>
        <taxon>Alphaproteobacteria</taxon>
        <taxon>Hyphomicrobiales</taxon>
        <taxon>Lichenihabitantaceae</taxon>
        <taxon>Lichenifustis</taxon>
    </lineage>
</organism>